<proteinExistence type="predicted"/>
<protein>
    <recommendedName>
        <fullName evidence="3">CCHC-type domain-containing protein</fullName>
    </recommendedName>
</protein>
<dbReference type="GO" id="GO:0003676">
    <property type="term" value="F:nucleic acid binding"/>
    <property type="evidence" value="ECO:0007669"/>
    <property type="project" value="InterPro"/>
</dbReference>
<feature type="region of interest" description="Disordered" evidence="2">
    <location>
        <begin position="50"/>
        <end position="93"/>
    </location>
</feature>
<evidence type="ECO:0000259" key="3">
    <source>
        <dbReference type="PROSITE" id="PS50158"/>
    </source>
</evidence>
<dbReference type="AlphaFoldDB" id="A0A388L5T4"/>
<dbReference type="GO" id="GO:0008270">
    <property type="term" value="F:zinc ion binding"/>
    <property type="evidence" value="ECO:0007669"/>
    <property type="project" value="UniProtKB-KW"/>
</dbReference>
<keyword evidence="5" id="KW-1185">Reference proteome</keyword>
<feature type="compositionally biased region" description="Basic and acidic residues" evidence="2">
    <location>
        <begin position="1"/>
        <end position="11"/>
    </location>
</feature>
<dbReference type="Gramene" id="GBG77602">
    <property type="protein sequence ID" value="GBG77602"/>
    <property type="gene ID" value="CBR_g24049"/>
</dbReference>
<dbReference type="InterPro" id="IPR001878">
    <property type="entry name" value="Znf_CCHC"/>
</dbReference>
<dbReference type="Proteomes" id="UP000265515">
    <property type="component" value="Unassembled WGS sequence"/>
</dbReference>
<feature type="compositionally biased region" description="Basic and acidic residues" evidence="2">
    <location>
        <begin position="84"/>
        <end position="93"/>
    </location>
</feature>
<feature type="compositionally biased region" description="Basic and acidic residues" evidence="2">
    <location>
        <begin position="370"/>
        <end position="379"/>
    </location>
</feature>
<keyword evidence="1" id="KW-0863">Zinc-finger</keyword>
<dbReference type="SMART" id="SM00343">
    <property type="entry name" value="ZnF_C2HC"/>
    <property type="match status" value="1"/>
</dbReference>
<dbReference type="SUPFAM" id="SSF57756">
    <property type="entry name" value="Retrovirus zinc finger-like domains"/>
    <property type="match status" value="1"/>
</dbReference>
<comment type="caution">
    <text evidence="4">The sequence shown here is derived from an EMBL/GenBank/DDBJ whole genome shotgun (WGS) entry which is preliminary data.</text>
</comment>
<reference evidence="4 5" key="1">
    <citation type="journal article" date="2018" name="Cell">
        <title>The Chara Genome: Secondary Complexity and Implications for Plant Terrestrialization.</title>
        <authorList>
            <person name="Nishiyama T."/>
            <person name="Sakayama H."/>
            <person name="Vries J.D."/>
            <person name="Buschmann H."/>
            <person name="Saint-Marcoux D."/>
            <person name="Ullrich K.K."/>
            <person name="Haas F.B."/>
            <person name="Vanderstraeten L."/>
            <person name="Becker D."/>
            <person name="Lang D."/>
            <person name="Vosolsobe S."/>
            <person name="Rombauts S."/>
            <person name="Wilhelmsson P.K.I."/>
            <person name="Janitza P."/>
            <person name="Kern R."/>
            <person name="Heyl A."/>
            <person name="Rumpler F."/>
            <person name="Villalobos L.I.A.C."/>
            <person name="Clay J.M."/>
            <person name="Skokan R."/>
            <person name="Toyoda A."/>
            <person name="Suzuki Y."/>
            <person name="Kagoshima H."/>
            <person name="Schijlen E."/>
            <person name="Tajeshwar N."/>
            <person name="Catarino B."/>
            <person name="Hetherington A.J."/>
            <person name="Saltykova A."/>
            <person name="Bonnot C."/>
            <person name="Breuninger H."/>
            <person name="Symeonidi A."/>
            <person name="Radhakrishnan G.V."/>
            <person name="Van Nieuwerburgh F."/>
            <person name="Deforce D."/>
            <person name="Chang C."/>
            <person name="Karol K.G."/>
            <person name="Hedrich R."/>
            <person name="Ulvskov P."/>
            <person name="Glockner G."/>
            <person name="Delwiche C.F."/>
            <person name="Petrasek J."/>
            <person name="Van de Peer Y."/>
            <person name="Friml J."/>
            <person name="Beilby M."/>
            <person name="Dolan L."/>
            <person name="Kohara Y."/>
            <person name="Sugano S."/>
            <person name="Fujiyama A."/>
            <person name="Delaux P.-M."/>
            <person name="Quint M."/>
            <person name="TheiBen G."/>
            <person name="Hagemann M."/>
            <person name="Harholt J."/>
            <person name="Dunand C."/>
            <person name="Zachgo S."/>
            <person name="Langdale J."/>
            <person name="Maumus F."/>
            <person name="Straeten D.V.D."/>
            <person name="Gould S.B."/>
            <person name="Rensing S.A."/>
        </authorList>
    </citation>
    <scope>NUCLEOTIDE SEQUENCE [LARGE SCALE GENOMIC DNA]</scope>
    <source>
        <strain evidence="4 5">S276</strain>
    </source>
</reference>
<dbReference type="PROSITE" id="PS50158">
    <property type="entry name" value="ZF_CCHC"/>
    <property type="match status" value="1"/>
</dbReference>
<dbReference type="Pfam" id="PF00098">
    <property type="entry name" value="zf-CCHC"/>
    <property type="match status" value="1"/>
</dbReference>
<feature type="region of interest" description="Disordered" evidence="2">
    <location>
        <begin position="349"/>
        <end position="392"/>
    </location>
</feature>
<organism evidence="4 5">
    <name type="scientific">Chara braunii</name>
    <name type="common">Braun's stonewort</name>
    <dbReference type="NCBI Taxonomy" id="69332"/>
    <lineage>
        <taxon>Eukaryota</taxon>
        <taxon>Viridiplantae</taxon>
        <taxon>Streptophyta</taxon>
        <taxon>Charophyceae</taxon>
        <taxon>Charales</taxon>
        <taxon>Characeae</taxon>
        <taxon>Chara</taxon>
    </lineage>
</organism>
<gene>
    <name evidence="4" type="ORF">CBR_g24049</name>
</gene>
<feature type="region of interest" description="Disordered" evidence="2">
    <location>
        <begin position="111"/>
        <end position="141"/>
    </location>
</feature>
<keyword evidence="1" id="KW-0479">Metal-binding</keyword>
<dbReference type="InterPro" id="IPR036875">
    <property type="entry name" value="Znf_CCHC_sf"/>
</dbReference>
<feature type="domain" description="CCHC-type" evidence="3">
    <location>
        <begin position="22"/>
        <end position="37"/>
    </location>
</feature>
<feature type="region of interest" description="Disordered" evidence="2">
    <location>
        <begin position="229"/>
        <end position="251"/>
    </location>
</feature>
<name>A0A388L5T4_CHABU</name>
<feature type="compositionally biased region" description="Polar residues" evidence="2">
    <location>
        <begin position="359"/>
        <end position="368"/>
    </location>
</feature>
<feature type="region of interest" description="Disordered" evidence="2">
    <location>
        <begin position="1"/>
        <end position="22"/>
    </location>
</feature>
<accession>A0A388L5T4</accession>
<evidence type="ECO:0000313" key="5">
    <source>
        <dbReference type="Proteomes" id="UP000265515"/>
    </source>
</evidence>
<dbReference type="Gene3D" id="4.10.60.10">
    <property type="entry name" value="Zinc finger, CCHC-type"/>
    <property type="match status" value="1"/>
</dbReference>
<dbReference type="EMBL" id="BFEA01000272">
    <property type="protein sequence ID" value="GBG77602.1"/>
    <property type="molecule type" value="Genomic_DNA"/>
</dbReference>
<keyword evidence="1" id="KW-0862">Zinc</keyword>
<evidence type="ECO:0000256" key="2">
    <source>
        <dbReference type="SAM" id="MobiDB-lite"/>
    </source>
</evidence>
<evidence type="ECO:0000313" key="4">
    <source>
        <dbReference type="EMBL" id="GBG77602.1"/>
    </source>
</evidence>
<evidence type="ECO:0000256" key="1">
    <source>
        <dbReference type="PROSITE-ProRule" id="PRU00047"/>
    </source>
</evidence>
<sequence length="392" mass="45240">MSDEGESRHGNEGGGAPPPYGRRCYKCGEGGHLIRDCAKFWRARAQGRPFVPLAPPATQTRTRRTTTTGTENVNFRRSRSADSGSERSGENTDALMREYFVHMVEEQRERIEREKEAERRRAGEEAQHEKEARRAAREEQRLRMEEERDARLMRIIRREMKKDKEEDEECYELKGKRQVKMASRVETANDEKERLRKWIAQRTIGKEESEDEELMALRRQAAKLELMEKRKQGPDVPIRNSPPMTTPEKRTSKGIFEEAKTHIESMRGDLMKDIMTSSTPSKVDLSLKHIMATCGPGGKKKFEQDCQEFYDTLTIDELKEACRREKVAYGNRELAIKRLVIRRSAVAYDPSNIPLPTTPHVTTRSSKGVTIKEERKPDTSESDQSFSEDDSE</sequence>